<dbReference type="EMBL" id="AB012246">
    <property type="protein sequence ID" value="BAB09488.1"/>
    <property type="molecule type" value="Genomic_DNA"/>
</dbReference>
<dbReference type="AlphaFoldDB" id="Q9FK42"/>
<evidence type="ECO:0000313" key="11">
    <source>
        <dbReference type="TAIR" id="AT5G18300"/>
    </source>
</evidence>
<dbReference type="GO" id="GO:0003677">
    <property type="term" value="F:DNA binding"/>
    <property type="evidence" value="ECO:0007669"/>
    <property type="project" value="UniProtKB-KW"/>
</dbReference>
<dbReference type="PaxDb" id="3702-AT5G18300.1"/>
<keyword evidence="1" id="KW-0805">Transcription regulation</keyword>
<protein>
    <submittedName>
        <fullName evidence="7">At5g18300</fullName>
    </submittedName>
    <submittedName>
        <fullName evidence="9">Gb|AAF24578.1</fullName>
    </submittedName>
    <submittedName>
        <fullName evidence="8">NAC domain containing protein 88</fullName>
    </submittedName>
</protein>
<keyword evidence="2" id="KW-0238">DNA-binding</keyword>
<evidence type="ECO:0000256" key="4">
    <source>
        <dbReference type="ARBA" id="ARBA00023242"/>
    </source>
</evidence>
<dbReference type="GeneID" id="831948"/>
<dbReference type="EMBL" id="BT029319">
    <property type="protein sequence ID" value="ABK32133.1"/>
    <property type="molecule type" value="mRNA"/>
</dbReference>
<evidence type="ECO:0000256" key="2">
    <source>
        <dbReference type="ARBA" id="ARBA00023125"/>
    </source>
</evidence>
<evidence type="ECO:0000259" key="5">
    <source>
        <dbReference type="PROSITE" id="PS51005"/>
    </source>
</evidence>
<evidence type="ECO:0000313" key="7">
    <source>
        <dbReference type="EMBL" id="ABK32133.1"/>
    </source>
</evidence>
<dbReference type="SMR" id="Q9FK42"/>
<keyword evidence="4" id="KW-0539">Nucleus</keyword>
<evidence type="ECO:0000256" key="1">
    <source>
        <dbReference type="ARBA" id="ARBA00023015"/>
    </source>
</evidence>
<dbReference type="STRING" id="3702.Q9FK42"/>
<organism evidence="9">
    <name type="scientific">Arabidopsis thaliana</name>
    <name type="common">Mouse-ear cress</name>
    <dbReference type="NCBI Taxonomy" id="3702"/>
    <lineage>
        <taxon>Eukaryota</taxon>
        <taxon>Viridiplantae</taxon>
        <taxon>Streptophyta</taxon>
        <taxon>Embryophyta</taxon>
        <taxon>Tracheophyta</taxon>
        <taxon>Spermatophyta</taxon>
        <taxon>Magnoliopsida</taxon>
        <taxon>eudicotyledons</taxon>
        <taxon>Gunneridae</taxon>
        <taxon>Pentapetalae</taxon>
        <taxon>rosids</taxon>
        <taxon>malvids</taxon>
        <taxon>Brassicales</taxon>
        <taxon>Brassicaceae</taxon>
        <taxon>Camelineae</taxon>
        <taxon>Arabidopsis</taxon>
    </lineage>
</organism>
<keyword evidence="10" id="KW-1185">Reference proteome</keyword>
<dbReference type="Gene3D" id="2.170.150.80">
    <property type="entry name" value="NAC domain"/>
    <property type="match status" value="1"/>
</dbReference>
<reference evidence="9" key="1">
    <citation type="journal article" date="1998" name="DNA Res.">
        <title>Structural analysis of Arabidopsis thaliana chromosome 5. VI. Sequence features of the regions of 1,367,185 bp covered by 19 physically assigned P1 and TAC clones.</title>
        <authorList>
            <person name="Kotani H."/>
            <person name="Nakamura Y."/>
            <person name="Sato S."/>
            <person name="Asamizu E."/>
            <person name="Kaneko T."/>
            <person name="Miyajima N."/>
            <person name="Tabata S."/>
        </authorList>
    </citation>
    <scope>NUCLEOTIDE SEQUENCE [LARGE SCALE GENOMIC DNA]</scope>
</reference>
<dbReference type="KEGG" id="ath:AT5G18300"/>
<sequence length="147" mass="17550">MMPMTEEFYDEEEELGCFRFNPSEEELILDYLLPKLGFHQPNTIYLLEDRDNIYAKEPWRLNHTENDIFEPNEWFYFVKRTNRKVKGWKATGELKDVVSKKTGEVIGKKRNLRFYVEGDESKTSGWTMREYSSIGNQNQRLCHLKGP</sequence>
<dbReference type="OMA" id="FEPNEWF"/>
<keyword evidence="3" id="KW-0804">Transcription</keyword>
<dbReference type="RefSeq" id="NP_197331.1">
    <property type="nucleotide sequence ID" value="NM_121835.1"/>
</dbReference>
<reference evidence="7" key="3">
    <citation type="submission" date="2006-11" db="EMBL/GenBank/DDBJ databases">
        <title>Arabidopsis ORF Clones.</title>
        <authorList>
            <person name="Bautista V.R."/>
            <person name="Kim C.J."/>
            <person name="Chen H."/>
            <person name="Quinitio C."/>
            <person name="Ecker J.R."/>
        </authorList>
    </citation>
    <scope>NUCLEOTIDE SEQUENCE</scope>
</reference>
<name>Q9FK42_ARATH</name>
<dbReference type="HOGENOM" id="CLU_1808844_0_0_1"/>
<dbReference type="PANTHER" id="PTHR31719:SF201">
    <property type="entry name" value="NAC TRANSCRIPTION FACTOR 47"/>
    <property type="match status" value="1"/>
</dbReference>
<dbReference type="TAIR" id="AT5G18300">
    <property type="gene designation" value="NAC088"/>
</dbReference>
<dbReference type="Araport" id="AT5G18300"/>
<dbReference type="PROSITE" id="PS51005">
    <property type="entry name" value="NAC"/>
    <property type="match status" value="1"/>
</dbReference>
<dbReference type="InterPro" id="IPR036093">
    <property type="entry name" value="NAC_dom_sf"/>
</dbReference>
<reference evidence="8" key="5">
    <citation type="submission" date="2016-05" db="EMBL/GenBank/DDBJ databases">
        <authorList>
            <person name="Krishnakumar V."/>
            <person name="Cheng C.-Y."/>
            <person name="Chan A.P."/>
            <person name="Schobel S."/>
            <person name="Kim M."/>
            <person name="Ferlanti E.S."/>
            <person name="Belyaeva I."/>
            <person name="Rosen B.D."/>
            <person name="Micklem G."/>
            <person name="Miller J.R."/>
            <person name="Vaughn M."/>
            <person name="Town C.D."/>
        </authorList>
    </citation>
    <scope>NUCLEOTIDE SEQUENCE</scope>
</reference>
<reference evidence="8" key="4">
    <citation type="submission" date="2011-02" db="EMBL/GenBank/DDBJ databases">
        <authorList>
            <consortium name="TAIR"/>
            <person name="Swarbreck D."/>
            <person name="Lamesch P."/>
            <person name="Wilks C."/>
            <person name="Huala E."/>
        </authorList>
    </citation>
    <scope>NUCLEOTIDE SEQUENCE</scope>
</reference>
<feature type="domain" description="NAC" evidence="5">
    <location>
        <begin position="14"/>
        <end position="147"/>
    </location>
</feature>
<dbReference type="SUPFAM" id="SSF101941">
    <property type="entry name" value="NAC domain"/>
    <property type="match status" value="1"/>
</dbReference>
<reference evidence="8 10" key="2">
    <citation type="journal article" date="2000" name="Nature">
        <title>Sequence and analysis of chromosome 5 of the plant Arabidopsis thaliana.</title>
        <authorList>
            <consortium name="Kazusa DNA Research Institute"/>
            <consortium name="Cold Spring Harbor and Washington University in St Louis Sequencing Consortium"/>
            <consortium name="European Union Arabidopsis Genome Sequencing Consortium"/>
            <person name="Tabata S."/>
            <person name="Kaneko T."/>
            <person name="Nakamura Y."/>
            <person name="Kotani H."/>
            <person name="Kato T."/>
            <person name="Asamizu E."/>
            <person name="Miyajima N."/>
            <person name="Sasamoto S."/>
            <person name="Kimura T."/>
            <person name="Hosouchi T."/>
            <person name="Kawashima K."/>
            <person name="Kohara M."/>
            <person name="Matsumoto M."/>
            <person name="Matsuno A."/>
            <person name="Muraki A."/>
            <person name="Nakayama S."/>
            <person name="Nakazaki N."/>
            <person name="Naruo K."/>
            <person name="Okumura S."/>
            <person name="Shinpo S."/>
            <person name="Takeuchi C."/>
            <person name="Wada T."/>
            <person name="Watanabe A."/>
            <person name="Yamada M."/>
            <person name="Yasuda M."/>
            <person name="Sato S."/>
            <person name="de la Bastide M."/>
            <person name="Huang E."/>
            <person name="Spiegel L."/>
            <person name="Gnoj L."/>
            <person name="O'Shaughnessy A."/>
            <person name="Preston R."/>
            <person name="Habermann K."/>
            <person name="Murray J."/>
            <person name="Johnson D."/>
            <person name="Rohlfing T."/>
            <person name="Nelson J."/>
            <person name="Stoneking T."/>
            <person name="Pepin K."/>
            <person name="Spieth J."/>
            <person name="Sekhon M."/>
            <person name="Armstrong J."/>
            <person name="Becker M."/>
            <person name="Belter E."/>
            <person name="Cordum H."/>
            <person name="Cordes M."/>
            <person name="Courtney L."/>
            <person name="Courtney W."/>
            <person name="Dante M."/>
            <person name="Du H."/>
            <person name="Edwards J."/>
            <person name="Fryman J."/>
            <person name="Haakensen B."/>
            <person name="Lamar E."/>
            <person name="Latreille P."/>
            <person name="Leonard S."/>
            <person name="Meyer R."/>
            <person name="Mulvaney E."/>
            <person name="Ozersky P."/>
            <person name="Riley A."/>
            <person name="Strowmatt C."/>
            <person name="Wagner-McPherson C."/>
            <person name="Wollam A."/>
            <person name="Yoakum M."/>
            <person name="Bell M."/>
            <person name="Dedhia N."/>
            <person name="Parnell L."/>
            <person name="Shah R."/>
            <person name="Rodriguez M."/>
            <person name="See L.H."/>
            <person name="Vil D."/>
            <person name="Baker J."/>
            <person name="Kirchoff K."/>
            <person name="Toth K."/>
            <person name="King L."/>
            <person name="Bahret A."/>
            <person name="Miller B."/>
            <person name="Marra M."/>
            <person name="Martienssen R."/>
            <person name="McCombie W.R."/>
            <person name="Wilson R.K."/>
            <person name="Murphy G."/>
            <person name="Bancroft I."/>
            <person name="Volckaert G."/>
            <person name="Wambutt R."/>
            <person name="Dusterhoft A."/>
            <person name="Stiekema W."/>
            <person name="Pohl T."/>
            <person name="Entian K.D."/>
            <person name="Terryn N."/>
            <person name="Hartley N."/>
            <person name="Bent E."/>
            <person name="Johnson S."/>
            <person name="Langham S.A."/>
            <person name="McCullagh B."/>
            <person name="Robben J."/>
            <person name="Grymonprez B."/>
            <person name="Zimmermann W."/>
            <person name="Ramsperger U."/>
            <person name="Wedler H."/>
            <person name="Balke K."/>
            <person name="Wedler E."/>
            <person name="Peters S."/>
            <person name="van Staveren M."/>
            <person name="Dirkse W."/>
            <person name="Mooijman P."/>
            <person name="Lankhorst R.K."/>
            <person name="Weitzenegger T."/>
            <person name="Bothe G."/>
            <person name="Rose M."/>
            <person name="Hauf J."/>
            <person name="Berneiser S."/>
            <person name="Hempel S."/>
            <person name="Feldpausch M."/>
            <person name="Lamberth S."/>
            <person name="Villarroel R."/>
            <person name="Gielen J."/>
            <person name="Ardiles W."/>
            <person name="Bents O."/>
            <person name="Lemcke K."/>
            <person name="Kolesov G."/>
            <person name="Mayer K."/>
            <person name="Rudd S."/>
            <person name="Schoof H."/>
            <person name="Schueller C."/>
            <person name="Zaccaria P."/>
            <person name="Mewes H.W."/>
            <person name="Bevan M."/>
            <person name="Fransz P."/>
        </authorList>
    </citation>
    <scope>NUCLEOTIDE SEQUENCE [LARGE SCALE GENOMIC DNA]</scope>
    <source>
        <strain evidence="10">cv. Columbia</strain>
    </source>
</reference>
<dbReference type="ExpressionAtlas" id="Q9FK42">
    <property type="expression patterns" value="baseline and differential"/>
</dbReference>
<dbReference type="Proteomes" id="UP000006548">
    <property type="component" value="Chromosome 5"/>
</dbReference>
<evidence type="ECO:0000256" key="3">
    <source>
        <dbReference type="ARBA" id="ARBA00023163"/>
    </source>
</evidence>
<dbReference type="GO" id="GO:0003700">
    <property type="term" value="F:DNA-binding transcription factor activity"/>
    <property type="evidence" value="ECO:0000250"/>
    <property type="project" value="TAIR"/>
</dbReference>
<evidence type="ECO:0000313" key="6">
    <source>
        <dbReference type="Araport" id="AT5G18300"/>
    </source>
</evidence>
<evidence type="ECO:0000313" key="9">
    <source>
        <dbReference type="EMBL" id="BAB09488.1"/>
    </source>
</evidence>
<dbReference type="DNASU" id="831948"/>
<evidence type="ECO:0000313" key="8">
    <source>
        <dbReference type="EMBL" id="AED92536.1"/>
    </source>
</evidence>
<dbReference type="Pfam" id="PF02365">
    <property type="entry name" value="NAM"/>
    <property type="match status" value="1"/>
</dbReference>
<accession>Q9FK42</accession>
<dbReference type="IntAct" id="Q9FK42">
    <property type="interactions" value="6"/>
</dbReference>
<dbReference type="InterPro" id="IPR003441">
    <property type="entry name" value="NAC-dom"/>
</dbReference>
<proteinExistence type="evidence at transcript level"/>
<dbReference type="EMBL" id="CP002688">
    <property type="protein sequence ID" value="AED92536.1"/>
    <property type="molecule type" value="Genomic_DNA"/>
</dbReference>
<reference evidence="10" key="6">
    <citation type="journal article" date="2017" name="Plant J.">
        <title>Araport11: a complete reannotation of the Arabidopsis thaliana reference genome.</title>
        <authorList>
            <person name="Cheng C.Y."/>
            <person name="Krishnakumar V."/>
            <person name="Chan A.P."/>
            <person name="Thibaud-Nissen F."/>
            <person name="Schobel S."/>
            <person name="Town C.D."/>
        </authorList>
    </citation>
    <scope>GENOME REANNOTATION</scope>
    <source>
        <strain evidence="10">cv. Columbia</strain>
    </source>
</reference>
<gene>
    <name evidence="8 11" type="primary">NAC088</name>
    <name evidence="8" type="synonym">anac088</name>
    <name evidence="6 8" type="ordered locus">At5g18300</name>
    <name evidence="8" type="ORF">F20L16.20</name>
</gene>
<dbReference type="PANTHER" id="PTHR31719">
    <property type="entry name" value="NAC TRANSCRIPTION FACTOR 56"/>
    <property type="match status" value="1"/>
</dbReference>
<evidence type="ECO:0000313" key="10">
    <source>
        <dbReference type="Proteomes" id="UP000006548"/>
    </source>
</evidence>